<evidence type="ECO:0000313" key="3">
    <source>
        <dbReference type="Proteomes" id="UP000051813"/>
    </source>
</evidence>
<evidence type="ECO:0000259" key="1">
    <source>
        <dbReference type="Pfam" id="PF03372"/>
    </source>
</evidence>
<keyword evidence="3" id="KW-1185">Reference proteome</keyword>
<dbReference type="GO" id="GO:0006506">
    <property type="term" value="P:GPI anchor biosynthetic process"/>
    <property type="evidence" value="ECO:0007669"/>
    <property type="project" value="TreeGrafter"/>
</dbReference>
<organism evidence="2 3">
    <name type="scientific">Lapidilactobacillus dextrinicus DSM 20335</name>
    <dbReference type="NCBI Taxonomy" id="1423738"/>
    <lineage>
        <taxon>Bacteria</taxon>
        <taxon>Bacillati</taxon>
        <taxon>Bacillota</taxon>
        <taxon>Bacilli</taxon>
        <taxon>Lactobacillales</taxon>
        <taxon>Lactobacillaceae</taxon>
        <taxon>Lapidilactobacillus</taxon>
    </lineage>
</organism>
<dbReference type="EMBL" id="AYYK01000003">
    <property type="protein sequence ID" value="KRM79598.1"/>
    <property type="molecule type" value="Genomic_DNA"/>
</dbReference>
<dbReference type="Pfam" id="PF03372">
    <property type="entry name" value="Exo_endo_phos"/>
    <property type="match status" value="1"/>
</dbReference>
<dbReference type="InterPro" id="IPR051916">
    <property type="entry name" value="GPI-anchor_lipid_remodeler"/>
</dbReference>
<reference evidence="2 3" key="1">
    <citation type="journal article" date="2015" name="Genome Announc.">
        <title>Expanding the biotechnology potential of lactobacilli through comparative genomics of 213 strains and associated genera.</title>
        <authorList>
            <person name="Sun Z."/>
            <person name="Harris H.M."/>
            <person name="McCann A."/>
            <person name="Guo C."/>
            <person name="Argimon S."/>
            <person name="Zhang W."/>
            <person name="Yang X."/>
            <person name="Jeffery I.B."/>
            <person name="Cooney J.C."/>
            <person name="Kagawa T.F."/>
            <person name="Liu W."/>
            <person name="Song Y."/>
            <person name="Salvetti E."/>
            <person name="Wrobel A."/>
            <person name="Rasinkangas P."/>
            <person name="Parkhill J."/>
            <person name="Rea M.C."/>
            <person name="O'Sullivan O."/>
            <person name="Ritari J."/>
            <person name="Douillard F.P."/>
            <person name="Paul Ross R."/>
            <person name="Yang R."/>
            <person name="Briner A.E."/>
            <person name="Felis G.E."/>
            <person name="de Vos W.M."/>
            <person name="Barrangou R."/>
            <person name="Klaenhammer T.R."/>
            <person name="Caufield P.W."/>
            <person name="Cui Y."/>
            <person name="Zhang H."/>
            <person name="O'Toole P.W."/>
        </authorList>
    </citation>
    <scope>NUCLEOTIDE SEQUENCE [LARGE SCALE GENOMIC DNA]</scope>
    <source>
        <strain evidence="2 3">DSM 20335</strain>
    </source>
</reference>
<dbReference type="STRING" id="1423738.FC84_GL001067"/>
<dbReference type="Gene3D" id="3.60.10.10">
    <property type="entry name" value="Endonuclease/exonuclease/phosphatase"/>
    <property type="match status" value="1"/>
</dbReference>
<sequence length="241" mass="27767">MLTINVGTYNIAAGKLPDTQAINRLLRLNKLAVVGLQEVDQFTARNHYSMTSAIAEDTYHHFFTKAIDLERGTYGIALLSDQNIITPKYAAYHAYGLERQVWQKITYSLTTSLKIAIYNTHLSFENIQLRKQQVAELLMVLKNDPNPYKIILSDFNMDQNHDEWEPFKFSYILANGVQQWFETFNDRDENMNSYEIDNIILSKNLKLLNATEQPQILSDHNLLTAKICLNEFGLKNPSNTD</sequence>
<dbReference type="PATRIC" id="fig|1423738.3.peg.1080"/>
<comment type="caution">
    <text evidence="2">The sequence shown here is derived from an EMBL/GenBank/DDBJ whole genome shotgun (WGS) entry which is preliminary data.</text>
</comment>
<dbReference type="InterPro" id="IPR005135">
    <property type="entry name" value="Endo/exonuclease/phosphatase"/>
</dbReference>
<evidence type="ECO:0000313" key="2">
    <source>
        <dbReference type="EMBL" id="KRM79598.1"/>
    </source>
</evidence>
<dbReference type="RefSeq" id="WP_057754630.1">
    <property type="nucleotide sequence ID" value="NZ_AYYK01000003.1"/>
</dbReference>
<name>A0A0R2BJA3_9LACO</name>
<dbReference type="Proteomes" id="UP000051813">
    <property type="component" value="Unassembled WGS sequence"/>
</dbReference>
<dbReference type="PANTHER" id="PTHR14859">
    <property type="entry name" value="CALCOFLUOR WHITE HYPERSENSITIVE PROTEIN PRECURSOR"/>
    <property type="match status" value="1"/>
</dbReference>
<feature type="domain" description="Endonuclease/exonuclease/phosphatase" evidence="1">
    <location>
        <begin position="7"/>
        <end position="220"/>
    </location>
</feature>
<dbReference type="PANTHER" id="PTHR14859:SF1">
    <property type="entry name" value="PGAP2-INTERACTING PROTEIN"/>
    <property type="match status" value="1"/>
</dbReference>
<dbReference type="GO" id="GO:0003824">
    <property type="term" value="F:catalytic activity"/>
    <property type="evidence" value="ECO:0007669"/>
    <property type="project" value="InterPro"/>
</dbReference>
<proteinExistence type="predicted"/>
<protein>
    <recommendedName>
        <fullName evidence="1">Endonuclease/exonuclease/phosphatase domain-containing protein</fullName>
    </recommendedName>
</protein>
<accession>A0A0R2BJA3</accession>
<dbReference type="OrthoDB" id="1641571at2"/>
<dbReference type="InterPro" id="IPR036691">
    <property type="entry name" value="Endo/exonu/phosph_ase_sf"/>
</dbReference>
<dbReference type="AlphaFoldDB" id="A0A0R2BJA3"/>
<dbReference type="SUPFAM" id="SSF56219">
    <property type="entry name" value="DNase I-like"/>
    <property type="match status" value="1"/>
</dbReference>
<dbReference type="GO" id="GO:0016020">
    <property type="term" value="C:membrane"/>
    <property type="evidence" value="ECO:0007669"/>
    <property type="project" value="GOC"/>
</dbReference>
<gene>
    <name evidence="2" type="ORF">FC84_GL001067</name>
</gene>